<feature type="region of interest" description="Disordered" evidence="1">
    <location>
        <begin position="1"/>
        <end position="103"/>
    </location>
</feature>
<dbReference type="EMBL" id="CASHTH010001134">
    <property type="protein sequence ID" value="CAI8011932.1"/>
    <property type="molecule type" value="Genomic_DNA"/>
</dbReference>
<organism evidence="2 3">
    <name type="scientific">Geodia barretti</name>
    <name type="common">Barrett's horny sponge</name>
    <dbReference type="NCBI Taxonomy" id="519541"/>
    <lineage>
        <taxon>Eukaryota</taxon>
        <taxon>Metazoa</taxon>
        <taxon>Porifera</taxon>
        <taxon>Demospongiae</taxon>
        <taxon>Heteroscleromorpha</taxon>
        <taxon>Tetractinellida</taxon>
        <taxon>Astrophorina</taxon>
        <taxon>Geodiidae</taxon>
        <taxon>Geodia</taxon>
    </lineage>
</organism>
<dbReference type="AlphaFoldDB" id="A0AA35RJ02"/>
<comment type="caution">
    <text evidence="2">The sequence shown here is derived from an EMBL/GenBank/DDBJ whole genome shotgun (WGS) entry which is preliminary data.</text>
</comment>
<accession>A0AA35RJ02</accession>
<dbReference type="Proteomes" id="UP001174909">
    <property type="component" value="Unassembled WGS sequence"/>
</dbReference>
<reference evidence="2" key="1">
    <citation type="submission" date="2023-03" db="EMBL/GenBank/DDBJ databases">
        <authorList>
            <person name="Steffen K."/>
            <person name="Cardenas P."/>
        </authorList>
    </citation>
    <scope>NUCLEOTIDE SEQUENCE</scope>
</reference>
<evidence type="ECO:0000256" key="1">
    <source>
        <dbReference type="SAM" id="MobiDB-lite"/>
    </source>
</evidence>
<protein>
    <submittedName>
        <fullName evidence="2">Uncharacterized protein</fullName>
    </submittedName>
</protein>
<proteinExistence type="predicted"/>
<sequence length="103" mass="10487">MAVEKGADLDELFGFLSDTGSGGDEGPGGGGVGKDELDFVDSINQDLDTMIGSEVSGGSAPPQKEAAGGVQSKKTTGKKAGPSAKVQPKADKTKAKSKFKWKK</sequence>
<name>A0AA35RJ02_GEOBA</name>
<keyword evidence="3" id="KW-1185">Reference proteome</keyword>
<feature type="compositionally biased region" description="Gly residues" evidence="1">
    <location>
        <begin position="20"/>
        <end position="32"/>
    </location>
</feature>
<evidence type="ECO:0000313" key="2">
    <source>
        <dbReference type="EMBL" id="CAI8011932.1"/>
    </source>
</evidence>
<evidence type="ECO:0000313" key="3">
    <source>
        <dbReference type="Proteomes" id="UP001174909"/>
    </source>
</evidence>
<gene>
    <name evidence="2" type="ORF">GBAR_LOCUS7655</name>
</gene>